<reference evidence="2" key="1">
    <citation type="journal article" date="2019" name="Int. J. Syst. Evol. Microbiol.">
        <title>The Global Catalogue of Microorganisms (GCM) 10K type strain sequencing project: providing services to taxonomists for standard genome sequencing and annotation.</title>
        <authorList>
            <consortium name="The Broad Institute Genomics Platform"/>
            <consortium name="The Broad Institute Genome Sequencing Center for Infectious Disease"/>
            <person name="Wu L."/>
            <person name="Ma J."/>
        </authorList>
    </citation>
    <scope>NUCLEOTIDE SEQUENCE [LARGE SCALE GENOMIC DNA]</scope>
    <source>
        <strain evidence="2">CCUG 62114</strain>
    </source>
</reference>
<gene>
    <name evidence="1" type="ORF">ACFQ1O_05340</name>
</gene>
<accession>A0ABW3I1G4</accession>
<dbReference type="SUPFAM" id="SSF160379">
    <property type="entry name" value="SP0830-like"/>
    <property type="match status" value="1"/>
</dbReference>
<dbReference type="Proteomes" id="UP001596997">
    <property type="component" value="Unassembled WGS sequence"/>
</dbReference>
<dbReference type="PIRSF" id="PIRSF008502">
    <property type="entry name" value="UCP008502"/>
    <property type="match status" value="1"/>
</dbReference>
<keyword evidence="2" id="KW-1185">Reference proteome</keyword>
<proteinExistence type="predicted"/>
<evidence type="ECO:0000313" key="1">
    <source>
        <dbReference type="EMBL" id="MFD0963417.1"/>
    </source>
</evidence>
<dbReference type="RefSeq" id="WP_377714111.1">
    <property type="nucleotide sequence ID" value="NZ_JBHTJM010000006.1"/>
</dbReference>
<dbReference type="PANTHER" id="PTHR36439">
    <property type="entry name" value="BLL4334 PROTEIN"/>
    <property type="match status" value="1"/>
</dbReference>
<dbReference type="InterPro" id="IPR012545">
    <property type="entry name" value="DUF1697"/>
</dbReference>
<evidence type="ECO:0000313" key="2">
    <source>
        <dbReference type="Proteomes" id="UP001596997"/>
    </source>
</evidence>
<dbReference type="PANTHER" id="PTHR36439:SF1">
    <property type="entry name" value="DUF1697 DOMAIN-CONTAINING PROTEIN"/>
    <property type="match status" value="1"/>
</dbReference>
<organism evidence="1 2">
    <name type="scientific">Pseudofulvibacter geojedonensis</name>
    <dbReference type="NCBI Taxonomy" id="1123758"/>
    <lineage>
        <taxon>Bacteria</taxon>
        <taxon>Pseudomonadati</taxon>
        <taxon>Bacteroidota</taxon>
        <taxon>Flavobacteriia</taxon>
        <taxon>Flavobacteriales</taxon>
        <taxon>Flavobacteriaceae</taxon>
        <taxon>Pseudofulvibacter</taxon>
    </lineage>
</organism>
<dbReference type="Pfam" id="PF08002">
    <property type="entry name" value="DUF1697"/>
    <property type="match status" value="1"/>
</dbReference>
<name>A0ABW3I1G4_9FLAO</name>
<dbReference type="Gene3D" id="3.30.70.1280">
    <property type="entry name" value="SP0830-like domains"/>
    <property type="match status" value="1"/>
</dbReference>
<dbReference type="EMBL" id="JBHTJM010000006">
    <property type="protein sequence ID" value="MFD0963417.1"/>
    <property type="molecule type" value="Genomic_DNA"/>
</dbReference>
<protein>
    <submittedName>
        <fullName evidence="1">DUF1697 domain-containing protein</fullName>
    </submittedName>
</protein>
<sequence length="179" mass="20580">MNKFIVFLRGINVGGHHKILMADLRNLLNKNGYLNSKTYIQSGNIILDSHKNAKQISKHVKELIAKEYQFNIPVITISGEELLNCFSQNPFLNLENDIKKLHVTFLSDIPNKANVKNLDIPIYNNDQYNVKGKIIYLHTPDGFAKTKFNIVTFEKKLLVQATTRNWNTITKLVNLLNEK</sequence>
<comment type="caution">
    <text evidence="1">The sequence shown here is derived from an EMBL/GenBank/DDBJ whole genome shotgun (WGS) entry which is preliminary data.</text>
</comment>